<feature type="transmembrane region" description="Helical" evidence="1">
    <location>
        <begin position="518"/>
        <end position="541"/>
    </location>
</feature>
<feature type="chain" id="PRO_5046458181" evidence="2">
    <location>
        <begin position="16"/>
        <end position="551"/>
    </location>
</feature>
<dbReference type="PANTHER" id="PTHR35340:SF5">
    <property type="entry name" value="ASST-DOMAIN-CONTAINING PROTEIN"/>
    <property type="match status" value="1"/>
</dbReference>
<dbReference type="SUPFAM" id="SSF82171">
    <property type="entry name" value="DPP6 N-terminal domain-like"/>
    <property type="match status" value="1"/>
</dbReference>
<sequence length="551" mass="60588">MWVVYLSALVSAILAAEPTASTSSECVSYLSRPDLFVPRLDVRLNELQKPTADYWLFSTWGGACQHAPYIYDREGLVWSGYQPDMADIGNFNLKRHELANGSHILSLVRGKSERGRGQGHVLLLDDAYRPIRTIRAETPGTALDFHEFNLLDGGAKAIIASFQPVQGDLSAYDITQGLGWVLDSVFQEIDLQSGEVLFEWRAWDHVPLSETSISPDGDAGGGRSSFVAFDYFHINSVDKFPNGDYLVSARHTDCVYRISGKDGSVPWRMGGRNSTIQLADFDFSAQHDARILSEEGNTLRMSFFNNGWNGISQTRNASAAMVVEIDHTTSPSIARLLHERFSLQGGLARHQGTVQTLPNGNMFVSWGQVAEFSEFTSDGERILDAAFVDVEAHVYRVAKVPWQGFPDTMPDLYLYARAAGEPTHFYVSWNGATEVAAWNIYSADEQGKGEKAGSLLGKVAKNGFETHFESPRFVSAGFAEAVDKDGQVLAHSKILPTPDGDLVRQDFGRVQPLSEGTIGFPLALIQAFVVAVAGFLVGSFSQTSGIRRLLR</sequence>
<dbReference type="InterPro" id="IPR053143">
    <property type="entry name" value="Arylsulfate_ST"/>
</dbReference>
<evidence type="ECO:0000256" key="2">
    <source>
        <dbReference type="SAM" id="SignalP"/>
    </source>
</evidence>
<evidence type="ECO:0000313" key="3">
    <source>
        <dbReference type="EMBL" id="KAH7059059.1"/>
    </source>
</evidence>
<name>A0ABQ8GKX5_9PEZI</name>
<evidence type="ECO:0000256" key="1">
    <source>
        <dbReference type="SAM" id="Phobius"/>
    </source>
</evidence>
<feature type="signal peptide" evidence="2">
    <location>
        <begin position="1"/>
        <end position="15"/>
    </location>
</feature>
<evidence type="ECO:0000313" key="4">
    <source>
        <dbReference type="Proteomes" id="UP000774617"/>
    </source>
</evidence>
<organism evidence="3 4">
    <name type="scientific">Macrophomina phaseolina</name>
    <dbReference type="NCBI Taxonomy" id="35725"/>
    <lineage>
        <taxon>Eukaryota</taxon>
        <taxon>Fungi</taxon>
        <taxon>Dikarya</taxon>
        <taxon>Ascomycota</taxon>
        <taxon>Pezizomycotina</taxon>
        <taxon>Dothideomycetes</taxon>
        <taxon>Dothideomycetes incertae sedis</taxon>
        <taxon>Botryosphaeriales</taxon>
        <taxon>Botryosphaeriaceae</taxon>
        <taxon>Macrophomina</taxon>
    </lineage>
</organism>
<keyword evidence="1" id="KW-1133">Transmembrane helix</keyword>
<keyword evidence="1" id="KW-0472">Membrane</keyword>
<accession>A0ABQ8GKX5</accession>
<comment type="caution">
    <text evidence="3">The sequence shown here is derived from an EMBL/GenBank/DDBJ whole genome shotgun (WGS) entry which is preliminary data.</text>
</comment>
<dbReference type="InterPro" id="IPR039535">
    <property type="entry name" value="ASST-like"/>
</dbReference>
<gene>
    <name evidence="3" type="ORF">B0J12DRAFT_708934</name>
</gene>
<proteinExistence type="predicted"/>
<keyword evidence="2" id="KW-0732">Signal</keyword>
<keyword evidence="4" id="KW-1185">Reference proteome</keyword>
<protein>
    <submittedName>
        <fullName evidence="3">ASST-domain-containing protein</fullName>
    </submittedName>
</protein>
<dbReference type="Proteomes" id="UP000774617">
    <property type="component" value="Unassembled WGS sequence"/>
</dbReference>
<reference evidence="3 4" key="1">
    <citation type="journal article" date="2021" name="Nat. Commun.">
        <title>Genetic determinants of endophytism in the Arabidopsis root mycobiome.</title>
        <authorList>
            <person name="Mesny F."/>
            <person name="Miyauchi S."/>
            <person name="Thiergart T."/>
            <person name="Pickel B."/>
            <person name="Atanasova L."/>
            <person name="Karlsson M."/>
            <person name="Huettel B."/>
            <person name="Barry K.W."/>
            <person name="Haridas S."/>
            <person name="Chen C."/>
            <person name="Bauer D."/>
            <person name="Andreopoulos W."/>
            <person name="Pangilinan J."/>
            <person name="LaButti K."/>
            <person name="Riley R."/>
            <person name="Lipzen A."/>
            <person name="Clum A."/>
            <person name="Drula E."/>
            <person name="Henrissat B."/>
            <person name="Kohler A."/>
            <person name="Grigoriev I.V."/>
            <person name="Martin F.M."/>
            <person name="Hacquard S."/>
        </authorList>
    </citation>
    <scope>NUCLEOTIDE SEQUENCE [LARGE SCALE GENOMIC DNA]</scope>
    <source>
        <strain evidence="3 4">MPI-SDFR-AT-0080</strain>
    </source>
</reference>
<dbReference type="EMBL" id="JAGTJR010000006">
    <property type="protein sequence ID" value="KAH7059059.1"/>
    <property type="molecule type" value="Genomic_DNA"/>
</dbReference>
<keyword evidence="1" id="KW-0812">Transmembrane</keyword>
<dbReference type="PANTHER" id="PTHR35340">
    <property type="entry name" value="PQQ ENZYME REPEAT PROTEIN-RELATED"/>
    <property type="match status" value="1"/>
</dbReference>
<dbReference type="Pfam" id="PF14269">
    <property type="entry name" value="Arylsulfotran_2"/>
    <property type="match status" value="1"/>
</dbReference>